<dbReference type="EMBL" id="CADCWN010000175">
    <property type="protein sequence ID" value="CAA9574049.1"/>
    <property type="molecule type" value="Genomic_DNA"/>
</dbReference>
<dbReference type="GO" id="GO:0006747">
    <property type="term" value="P:FAD biosynthetic process"/>
    <property type="evidence" value="ECO:0007669"/>
    <property type="project" value="UniProtKB-UniRule"/>
</dbReference>
<dbReference type="FunFam" id="3.40.50.620:FF:000021">
    <property type="entry name" value="Riboflavin biosynthesis protein"/>
    <property type="match status" value="1"/>
</dbReference>
<dbReference type="InterPro" id="IPR023468">
    <property type="entry name" value="Riboflavin_kinase"/>
</dbReference>
<organism evidence="18">
    <name type="scientific">uncultured Thermomicrobiales bacterium</name>
    <dbReference type="NCBI Taxonomy" id="1645740"/>
    <lineage>
        <taxon>Bacteria</taxon>
        <taxon>Pseudomonadati</taxon>
        <taxon>Thermomicrobiota</taxon>
        <taxon>Thermomicrobia</taxon>
        <taxon>Thermomicrobiales</taxon>
        <taxon>environmental samples</taxon>
    </lineage>
</organism>
<comment type="catalytic activity">
    <reaction evidence="13 15">
        <text>riboflavin + ATP = FMN + ADP + H(+)</text>
        <dbReference type="Rhea" id="RHEA:14357"/>
        <dbReference type="ChEBI" id="CHEBI:15378"/>
        <dbReference type="ChEBI" id="CHEBI:30616"/>
        <dbReference type="ChEBI" id="CHEBI:57986"/>
        <dbReference type="ChEBI" id="CHEBI:58210"/>
        <dbReference type="ChEBI" id="CHEBI:456216"/>
        <dbReference type="EC" id="2.7.1.26"/>
    </reaction>
</comment>
<evidence type="ECO:0000256" key="14">
    <source>
        <dbReference type="ARBA" id="ARBA00049494"/>
    </source>
</evidence>
<dbReference type="Gene3D" id="3.40.50.620">
    <property type="entry name" value="HUPs"/>
    <property type="match status" value="1"/>
</dbReference>
<dbReference type="Gene3D" id="2.40.30.30">
    <property type="entry name" value="Riboflavin kinase-like"/>
    <property type="match status" value="1"/>
</dbReference>
<feature type="region of interest" description="Disordered" evidence="16">
    <location>
        <begin position="1"/>
        <end position="20"/>
    </location>
</feature>
<evidence type="ECO:0000256" key="11">
    <source>
        <dbReference type="ARBA" id="ARBA00022840"/>
    </source>
</evidence>
<comment type="pathway">
    <text evidence="2 15">Cofactor biosynthesis; FAD biosynthesis; FAD from FMN: step 1/1.</text>
</comment>
<keyword evidence="12" id="KW-0511">Multifunctional enzyme</keyword>
<accession>A0A6J4VFB1</accession>
<dbReference type="GO" id="GO:0009231">
    <property type="term" value="P:riboflavin biosynthetic process"/>
    <property type="evidence" value="ECO:0007669"/>
    <property type="project" value="InterPro"/>
</dbReference>
<evidence type="ECO:0000313" key="18">
    <source>
        <dbReference type="EMBL" id="CAA9574049.1"/>
    </source>
</evidence>
<dbReference type="GO" id="GO:0008531">
    <property type="term" value="F:riboflavin kinase activity"/>
    <property type="evidence" value="ECO:0007669"/>
    <property type="project" value="UniProtKB-UniRule"/>
</dbReference>
<evidence type="ECO:0000256" key="6">
    <source>
        <dbReference type="ARBA" id="ARBA00022679"/>
    </source>
</evidence>
<protein>
    <recommendedName>
        <fullName evidence="15">Riboflavin biosynthesis protein</fullName>
    </recommendedName>
    <domain>
        <recommendedName>
            <fullName evidence="15">Riboflavin kinase</fullName>
            <ecNumber evidence="15">2.7.1.26</ecNumber>
        </recommendedName>
        <alternativeName>
            <fullName evidence="15">Flavokinase</fullName>
        </alternativeName>
    </domain>
    <domain>
        <recommendedName>
            <fullName evidence="15">FMN adenylyltransferase</fullName>
            <ecNumber evidence="15">2.7.7.2</ecNumber>
        </recommendedName>
        <alternativeName>
            <fullName evidence="15">FAD pyrophosphorylase</fullName>
        </alternativeName>
        <alternativeName>
            <fullName evidence="15">FAD synthase</fullName>
        </alternativeName>
    </domain>
</protein>
<keyword evidence="8 15" id="KW-0547">Nucleotide-binding</keyword>
<dbReference type="NCBIfam" id="TIGR00083">
    <property type="entry name" value="ribF"/>
    <property type="match status" value="1"/>
</dbReference>
<evidence type="ECO:0000259" key="17">
    <source>
        <dbReference type="SMART" id="SM00904"/>
    </source>
</evidence>
<dbReference type="SMART" id="SM00904">
    <property type="entry name" value="Flavokinase"/>
    <property type="match status" value="1"/>
</dbReference>
<evidence type="ECO:0000256" key="13">
    <source>
        <dbReference type="ARBA" id="ARBA00047880"/>
    </source>
</evidence>
<dbReference type="InterPro" id="IPR015865">
    <property type="entry name" value="Riboflavin_kinase_bac/euk"/>
</dbReference>
<dbReference type="PANTHER" id="PTHR22749">
    <property type="entry name" value="RIBOFLAVIN KINASE/FMN ADENYLYLTRANSFERASE"/>
    <property type="match status" value="1"/>
</dbReference>
<evidence type="ECO:0000256" key="1">
    <source>
        <dbReference type="ARBA" id="ARBA00002121"/>
    </source>
</evidence>
<name>A0A6J4VFB1_9BACT</name>
<dbReference type="PIRSF" id="PIRSF004491">
    <property type="entry name" value="FAD_Synth"/>
    <property type="match status" value="1"/>
</dbReference>
<dbReference type="InterPro" id="IPR023465">
    <property type="entry name" value="Riboflavin_kinase_dom_sf"/>
</dbReference>
<evidence type="ECO:0000256" key="4">
    <source>
        <dbReference type="ARBA" id="ARBA00022630"/>
    </source>
</evidence>
<evidence type="ECO:0000256" key="8">
    <source>
        <dbReference type="ARBA" id="ARBA00022741"/>
    </source>
</evidence>
<dbReference type="UniPathway" id="UPA00277">
    <property type="reaction ID" value="UER00407"/>
</dbReference>
<gene>
    <name evidence="18" type="ORF">AVDCRST_MAG18-2331</name>
</gene>
<dbReference type="PANTHER" id="PTHR22749:SF6">
    <property type="entry name" value="RIBOFLAVIN KINASE"/>
    <property type="match status" value="1"/>
</dbReference>
<sequence length="337" mass="36766">MIDSPTLSGEGERRRAMNEGQAARVVDDLAELIGTGPYAVTIGRFDGVHLGHQHLIDQTIASARRQGLRALAITFEPHPEQIFRPDTPTQRLTTPAMKTALLAGSGVDAVAVLPFTPDFSRQTAEEFIARLAATTALRELWIGADFALGYRRGGTPERLAELGHEHGYTTHTMERIRLHGTEMISATNIRRHVVAGHVGLAAKLLGRPYALVGTVVHGAKRGRTIGYPTANLDHAAELVVPALGIYATVVDVPGVVTRHTAMTSIGVRPVFDNGERQVESHLLDWSGDLYDRPLTLHFLEWLRPEEHFPSVEALVEQMARDGQATAEVVGKWSAGQR</sequence>
<dbReference type="EC" id="2.7.1.26" evidence="15"/>
<keyword evidence="10 15" id="KW-0274">FAD</keyword>
<dbReference type="GO" id="GO:0003919">
    <property type="term" value="F:FMN adenylyltransferase activity"/>
    <property type="evidence" value="ECO:0007669"/>
    <property type="project" value="UniProtKB-UniRule"/>
</dbReference>
<dbReference type="InterPro" id="IPR002606">
    <property type="entry name" value="Riboflavin_kinase_bac"/>
</dbReference>
<evidence type="ECO:0000256" key="10">
    <source>
        <dbReference type="ARBA" id="ARBA00022827"/>
    </source>
</evidence>
<reference evidence="18" key="1">
    <citation type="submission" date="2020-02" db="EMBL/GenBank/DDBJ databases">
        <authorList>
            <person name="Meier V. D."/>
        </authorList>
    </citation>
    <scope>NUCLEOTIDE SEQUENCE</scope>
    <source>
        <strain evidence="18">AVDCRST_MAG18</strain>
    </source>
</reference>
<dbReference type="AlphaFoldDB" id="A0A6J4VFB1"/>
<dbReference type="EC" id="2.7.7.2" evidence="15"/>
<evidence type="ECO:0000256" key="15">
    <source>
        <dbReference type="PIRNR" id="PIRNR004491"/>
    </source>
</evidence>
<keyword evidence="5 15" id="KW-0288">FMN</keyword>
<dbReference type="InterPro" id="IPR014729">
    <property type="entry name" value="Rossmann-like_a/b/a_fold"/>
</dbReference>
<evidence type="ECO:0000256" key="7">
    <source>
        <dbReference type="ARBA" id="ARBA00022695"/>
    </source>
</evidence>
<dbReference type="Pfam" id="PF01687">
    <property type="entry name" value="Flavokinase"/>
    <property type="match status" value="1"/>
</dbReference>
<evidence type="ECO:0000256" key="9">
    <source>
        <dbReference type="ARBA" id="ARBA00022777"/>
    </source>
</evidence>
<evidence type="ECO:0000256" key="5">
    <source>
        <dbReference type="ARBA" id="ARBA00022643"/>
    </source>
</evidence>
<evidence type="ECO:0000256" key="3">
    <source>
        <dbReference type="ARBA" id="ARBA00005201"/>
    </source>
</evidence>
<dbReference type="SUPFAM" id="SSF52374">
    <property type="entry name" value="Nucleotidylyl transferase"/>
    <property type="match status" value="1"/>
</dbReference>
<evidence type="ECO:0000256" key="16">
    <source>
        <dbReference type="SAM" id="MobiDB-lite"/>
    </source>
</evidence>
<dbReference type="GO" id="GO:0009398">
    <property type="term" value="P:FMN biosynthetic process"/>
    <property type="evidence" value="ECO:0007669"/>
    <property type="project" value="UniProtKB-UniRule"/>
</dbReference>
<comment type="function">
    <text evidence="1">Catalyzes the phosphorylation of riboflavin to FMN followed by the adenylation of FMN to FAD.</text>
</comment>
<comment type="pathway">
    <text evidence="3 15">Cofactor biosynthesis; FMN biosynthesis; FMN from riboflavin (ATP route): step 1/1.</text>
</comment>
<keyword evidence="9 15" id="KW-0418">Kinase</keyword>
<dbReference type="NCBIfam" id="NF004160">
    <property type="entry name" value="PRK05627.1-3"/>
    <property type="match status" value="1"/>
</dbReference>
<dbReference type="InterPro" id="IPR015864">
    <property type="entry name" value="FAD_synthase"/>
</dbReference>
<proteinExistence type="inferred from homology"/>
<comment type="similarity">
    <text evidence="15">Belongs to the ribF family.</text>
</comment>
<keyword evidence="11 15" id="KW-0067">ATP-binding</keyword>
<keyword evidence="6 15" id="KW-0808">Transferase</keyword>
<comment type="catalytic activity">
    <reaction evidence="14 15">
        <text>FMN + ATP + H(+) = FAD + diphosphate</text>
        <dbReference type="Rhea" id="RHEA:17237"/>
        <dbReference type="ChEBI" id="CHEBI:15378"/>
        <dbReference type="ChEBI" id="CHEBI:30616"/>
        <dbReference type="ChEBI" id="CHEBI:33019"/>
        <dbReference type="ChEBI" id="CHEBI:57692"/>
        <dbReference type="ChEBI" id="CHEBI:58210"/>
        <dbReference type="EC" id="2.7.7.2"/>
    </reaction>
</comment>
<evidence type="ECO:0000256" key="12">
    <source>
        <dbReference type="ARBA" id="ARBA00023268"/>
    </source>
</evidence>
<dbReference type="UniPathway" id="UPA00276">
    <property type="reaction ID" value="UER00406"/>
</dbReference>
<dbReference type="SUPFAM" id="SSF82114">
    <property type="entry name" value="Riboflavin kinase-like"/>
    <property type="match status" value="1"/>
</dbReference>
<feature type="domain" description="Riboflavin kinase" evidence="17">
    <location>
        <begin position="204"/>
        <end position="330"/>
    </location>
</feature>
<evidence type="ECO:0000256" key="2">
    <source>
        <dbReference type="ARBA" id="ARBA00004726"/>
    </source>
</evidence>
<keyword evidence="4 15" id="KW-0285">Flavoprotein</keyword>
<keyword evidence="7 15" id="KW-0548">Nucleotidyltransferase</keyword>
<dbReference type="CDD" id="cd02064">
    <property type="entry name" value="FAD_synthetase_N"/>
    <property type="match status" value="1"/>
</dbReference>
<dbReference type="GO" id="GO:0005524">
    <property type="term" value="F:ATP binding"/>
    <property type="evidence" value="ECO:0007669"/>
    <property type="project" value="UniProtKB-UniRule"/>
</dbReference>
<dbReference type="Pfam" id="PF06574">
    <property type="entry name" value="FAD_syn"/>
    <property type="match status" value="1"/>
</dbReference>